<dbReference type="EMBL" id="KV427634">
    <property type="protein sequence ID" value="KZT04764.1"/>
    <property type="molecule type" value="Genomic_DNA"/>
</dbReference>
<dbReference type="RefSeq" id="XP_040762504.1">
    <property type="nucleotide sequence ID" value="XM_040912805.1"/>
</dbReference>
<dbReference type="GeneID" id="63829833"/>
<evidence type="ECO:0000313" key="1">
    <source>
        <dbReference type="EMBL" id="KZT04764.1"/>
    </source>
</evidence>
<accession>A0A165DF82</accession>
<name>A0A165DF82_9APHY</name>
<sequence length="84" mass="9294">MARDAAKVNLTSLSKPIKPLVAAEIERDNLGKKQTLAVIKRVTREVFEKESEEVKAEIQAKIDMVEDAHAGMADSEPSPLQHQL</sequence>
<gene>
    <name evidence="1" type="ORF">LAESUDRAFT_760796</name>
</gene>
<dbReference type="InParanoid" id="A0A165DF82"/>
<dbReference type="AlphaFoldDB" id="A0A165DF82"/>
<proteinExistence type="predicted"/>
<organism evidence="1 2">
    <name type="scientific">Laetiporus sulphureus 93-53</name>
    <dbReference type="NCBI Taxonomy" id="1314785"/>
    <lineage>
        <taxon>Eukaryota</taxon>
        <taxon>Fungi</taxon>
        <taxon>Dikarya</taxon>
        <taxon>Basidiomycota</taxon>
        <taxon>Agaricomycotina</taxon>
        <taxon>Agaricomycetes</taxon>
        <taxon>Polyporales</taxon>
        <taxon>Laetiporus</taxon>
    </lineage>
</organism>
<evidence type="ECO:0000313" key="2">
    <source>
        <dbReference type="Proteomes" id="UP000076871"/>
    </source>
</evidence>
<dbReference type="OrthoDB" id="2803783at2759"/>
<dbReference type="Proteomes" id="UP000076871">
    <property type="component" value="Unassembled WGS sequence"/>
</dbReference>
<protein>
    <submittedName>
        <fullName evidence="1">Uncharacterized protein</fullName>
    </submittedName>
</protein>
<reference evidence="1 2" key="1">
    <citation type="journal article" date="2016" name="Mol. Biol. Evol.">
        <title>Comparative Genomics of Early-Diverging Mushroom-Forming Fungi Provides Insights into the Origins of Lignocellulose Decay Capabilities.</title>
        <authorList>
            <person name="Nagy L.G."/>
            <person name="Riley R."/>
            <person name="Tritt A."/>
            <person name="Adam C."/>
            <person name="Daum C."/>
            <person name="Floudas D."/>
            <person name="Sun H."/>
            <person name="Yadav J.S."/>
            <person name="Pangilinan J."/>
            <person name="Larsson K.H."/>
            <person name="Matsuura K."/>
            <person name="Barry K."/>
            <person name="Labutti K."/>
            <person name="Kuo R."/>
            <person name="Ohm R.A."/>
            <person name="Bhattacharya S.S."/>
            <person name="Shirouzu T."/>
            <person name="Yoshinaga Y."/>
            <person name="Martin F.M."/>
            <person name="Grigoriev I.V."/>
            <person name="Hibbett D.S."/>
        </authorList>
    </citation>
    <scope>NUCLEOTIDE SEQUENCE [LARGE SCALE GENOMIC DNA]</scope>
    <source>
        <strain evidence="1 2">93-53</strain>
    </source>
</reference>
<keyword evidence="2" id="KW-1185">Reference proteome</keyword>